<sequence length="161" mass="17612">MKTTFIVVGLAILPFAGCTSKPATPSVNQQAALNGTLPYNPFQWKIITSSLNRRDSTMSTLYGNDIAVKYARSNPDHNYPTGAVLSLVTWAQRDDPHWFGAKIPASVKSVEFLTVAASPNQPAYTYENYQGSPLRKINLSDTSAVNARVDHLLSRRAAVMP</sequence>
<dbReference type="EMBL" id="RSDW01000001">
    <property type="protein sequence ID" value="RSL17208.1"/>
    <property type="molecule type" value="Genomic_DNA"/>
</dbReference>
<evidence type="ECO:0000313" key="2">
    <source>
        <dbReference type="EMBL" id="RSL17208.1"/>
    </source>
</evidence>
<dbReference type="RefSeq" id="WP_125485724.1">
    <property type="nucleotide sequence ID" value="NZ_RSDW01000001.1"/>
</dbReference>
<dbReference type="Pfam" id="PF16694">
    <property type="entry name" value="Cytochrome_P460"/>
    <property type="match status" value="1"/>
</dbReference>
<protein>
    <submittedName>
        <fullName evidence="2">Cytochrome P460</fullName>
    </submittedName>
</protein>
<dbReference type="Proteomes" id="UP000269669">
    <property type="component" value="Unassembled WGS sequence"/>
</dbReference>
<comment type="caution">
    <text evidence="2">The sequence shown here is derived from an EMBL/GenBank/DDBJ whole genome shotgun (WGS) entry which is preliminary data.</text>
</comment>
<organism evidence="2 3">
    <name type="scientific">Edaphobacter aggregans</name>
    <dbReference type="NCBI Taxonomy" id="570835"/>
    <lineage>
        <taxon>Bacteria</taxon>
        <taxon>Pseudomonadati</taxon>
        <taxon>Acidobacteriota</taxon>
        <taxon>Terriglobia</taxon>
        <taxon>Terriglobales</taxon>
        <taxon>Acidobacteriaceae</taxon>
        <taxon>Edaphobacter</taxon>
    </lineage>
</organism>
<keyword evidence="3" id="KW-1185">Reference proteome</keyword>
<name>A0A428MJW6_9BACT</name>
<feature type="domain" description="Cytochrome P460" evidence="1">
    <location>
        <begin position="43"/>
        <end position="118"/>
    </location>
</feature>
<reference evidence="2 3" key="1">
    <citation type="submission" date="2018-12" db="EMBL/GenBank/DDBJ databases">
        <title>Sequencing of bacterial isolates from soil warming experiment in Harvard Forest, Massachusetts, USA.</title>
        <authorList>
            <person name="Deangelis K."/>
        </authorList>
    </citation>
    <scope>NUCLEOTIDE SEQUENCE [LARGE SCALE GENOMIC DNA]</scope>
    <source>
        <strain evidence="2 3">EB153</strain>
    </source>
</reference>
<dbReference type="InterPro" id="IPR032033">
    <property type="entry name" value="Cytochrome_P460"/>
</dbReference>
<dbReference type="AlphaFoldDB" id="A0A428MJW6"/>
<dbReference type="OrthoDB" id="120428at2"/>
<proteinExistence type="predicted"/>
<accession>A0A428MJW6</accession>
<gene>
    <name evidence="2" type="ORF">EDE15_2738</name>
</gene>
<evidence type="ECO:0000313" key="3">
    <source>
        <dbReference type="Proteomes" id="UP000269669"/>
    </source>
</evidence>
<evidence type="ECO:0000259" key="1">
    <source>
        <dbReference type="Pfam" id="PF16694"/>
    </source>
</evidence>